<protein>
    <submittedName>
        <fullName evidence="3">Phage capsid family protein</fullName>
    </submittedName>
</protein>
<dbReference type="SUPFAM" id="SSF56563">
    <property type="entry name" value="Major capsid protein gp5"/>
    <property type="match status" value="1"/>
</dbReference>
<feature type="domain" description="Phage capsid-like C-terminal" evidence="2">
    <location>
        <begin position="100"/>
        <end position="352"/>
    </location>
</feature>
<accession>A0A5B9W0Y3</accession>
<dbReference type="EMBL" id="CP042997">
    <property type="protein sequence ID" value="QEH33957.1"/>
    <property type="molecule type" value="Genomic_DNA"/>
</dbReference>
<reference evidence="3 4" key="1">
    <citation type="submission" date="2019-08" db="EMBL/GenBank/DDBJ databases">
        <title>Deep-cultivation of Planctomycetes and their phenomic and genomic characterization uncovers novel biology.</title>
        <authorList>
            <person name="Wiegand S."/>
            <person name="Jogler M."/>
            <person name="Boedeker C."/>
            <person name="Pinto D."/>
            <person name="Vollmers J."/>
            <person name="Rivas-Marin E."/>
            <person name="Kohn T."/>
            <person name="Peeters S.H."/>
            <person name="Heuer A."/>
            <person name="Rast P."/>
            <person name="Oberbeckmann S."/>
            <person name="Bunk B."/>
            <person name="Jeske O."/>
            <person name="Meyerdierks A."/>
            <person name="Storesund J.E."/>
            <person name="Kallscheuer N."/>
            <person name="Luecker S."/>
            <person name="Lage O.M."/>
            <person name="Pohl T."/>
            <person name="Merkel B.J."/>
            <person name="Hornburger P."/>
            <person name="Mueller R.-W."/>
            <person name="Bruemmer F."/>
            <person name="Labrenz M."/>
            <person name="Spormann A.M."/>
            <person name="Op den Camp H."/>
            <person name="Overmann J."/>
            <person name="Amann R."/>
            <person name="Jetten M.S.M."/>
            <person name="Mascher T."/>
            <person name="Medema M.H."/>
            <person name="Devos D.P."/>
            <person name="Kaster A.-K."/>
            <person name="Ovreas L."/>
            <person name="Rohde M."/>
            <person name="Galperin M.Y."/>
            <person name="Jogler C."/>
        </authorList>
    </citation>
    <scope>NUCLEOTIDE SEQUENCE [LARGE SCALE GENOMIC DNA]</scope>
    <source>
        <strain evidence="3 4">OJF2</strain>
    </source>
</reference>
<evidence type="ECO:0000259" key="2">
    <source>
        <dbReference type="Pfam" id="PF05065"/>
    </source>
</evidence>
<dbReference type="Gene3D" id="3.30.2400.10">
    <property type="entry name" value="Major capsid protein gp5"/>
    <property type="match status" value="1"/>
</dbReference>
<dbReference type="Pfam" id="PF05065">
    <property type="entry name" value="Phage_capsid"/>
    <property type="match status" value="1"/>
</dbReference>
<comment type="subcellular location">
    <subcellularLocation>
        <location evidence="1">Virion</location>
    </subcellularLocation>
</comment>
<dbReference type="InterPro" id="IPR024455">
    <property type="entry name" value="Phage_capsid"/>
</dbReference>
<dbReference type="RefSeq" id="WP_168221749.1">
    <property type="nucleotide sequence ID" value="NZ_CP042997.1"/>
</dbReference>
<evidence type="ECO:0000313" key="4">
    <source>
        <dbReference type="Proteomes" id="UP000324233"/>
    </source>
</evidence>
<dbReference type="NCBIfam" id="TIGR01554">
    <property type="entry name" value="major_cap_HK97"/>
    <property type="match status" value="1"/>
</dbReference>
<evidence type="ECO:0000313" key="3">
    <source>
        <dbReference type="EMBL" id="QEH33957.1"/>
    </source>
</evidence>
<dbReference type="InterPro" id="IPR054612">
    <property type="entry name" value="Phage_capsid-like_C"/>
</dbReference>
<organism evidence="3 4">
    <name type="scientific">Aquisphaera giovannonii</name>
    <dbReference type="NCBI Taxonomy" id="406548"/>
    <lineage>
        <taxon>Bacteria</taxon>
        <taxon>Pseudomonadati</taxon>
        <taxon>Planctomycetota</taxon>
        <taxon>Planctomycetia</taxon>
        <taxon>Isosphaerales</taxon>
        <taxon>Isosphaeraceae</taxon>
        <taxon>Aquisphaera</taxon>
    </lineage>
</organism>
<proteinExistence type="predicted"/>
<keyword evidence="4" id="KW-1185">Reference proteome</keyword>
<gene>
    <name evidence="3" type="ORF">OJF2_24900</name>
</gene>
<dbReference type="KEGG" id="agv:OJF2_24900"/>
<dbReference type="AlphaFoldDB" id="A0A5B9W0Y3"/>
<name>A0A5B9W0Y3_9BACT</name>
<dbReference type="Proteomes" id="UP000324233">
    <property type="component" value="Chromosome"/>
</dbReference>
<evidence type="ECO:0000256" key="1">
    <source>
        <dbReference type="ARBA" id="ARBA00004328"/>
    </source>
</evidence>
<sequence length="358" mass="36653">MSNHQYSLFSAIKRCVDGKRINPGGFEGEASQALARSLGISPQGFLVPIPALLGGSFEERALDTTAGSGAIYKYLAGTADILRPKLVCGLAGAFLGDLRSGETTNYGQVQLPRKLTAAQTSWVNEAAAPGSSTNPTTAAVVASPRTVAAYVDITTRMLSQGGPAVERMVIDDLITGAAVEIDRAALNGSGSSGQPTGILQTSGIGSVALGTNGGVPTRATLVAMEKAVAAANGDAAASASLGWVASVATRSKMRSIDGSSAGSGAWLWSDADRVLGKPAWSTGNMPDNTTKGTGTNLGSIVYADWSNLVIQLFSVADVLVDPYKASTLGVVRVNLFQDVDILVRQPAAFCAATDIVTS</sequence>